<comment type="caution">
    <text evidence="1">The sequence shown here is derived from an EMBL/GenBank/DDBJ whole genome shotgun (WGS) entry which is preliminary data.</text>
</comment>
<dbReference type="Proteomes" id="UP001172155">
    <property type="component" value="Unassembled WGS sequence"/>
</dbReference>
<dbReference type="AlphaFoldDB" id="A0AA40BR75"/>
<name>A0AA40BR75_9PEZI</name>
<keyword evidence="2" id="KW-1185">Reference proteome</keyword>
<gene>
    <name evidence="1" type="ORF">B0T18DRAFT_433531</name>
</gene>
<dbReference type="EMBL" id="JAUKUD010000007">
    <property type="protein sequence ID" value="KAK0738778.1"/>
    <property type="molecule type" value="Genomic_DNA"/>
</dbReference>
<organism evidence="1 2">
    <name type="scientific">Schizothecium vesticola</name>
    <dbReference type="NCBI Taxonomy" id="314040"/>
    <lineage>
        <taxon>Eukaryota</taxon>
        <taxon>Fungi</taxon>
        <taxon>Dikarya</taxon>
        <taxon>Ascomycota</taxon>
        <taxon>Pezizomycotina</taxon>
        <taxon>Sordariomycetes</taxon>
        <taxon>Sordariomycetidae</taxon>
        <taxon>Sordariales</taxon>
        <taxon>Schizotheciaceae</taxon>
        <taxon>Schizothecium</taxon>
    </lineage>
</organism>
<reference evidence="1" key="1">
    <citation type="submission" date="2023-06" db="EMBL/GenBank/DDBJ databases">
        <title>Genome-scale phylogeny and comparative genomics of the fungal order Sordariales.</title>
        <authorList>
            <consortium name="Lawrence Berkeley National Laboratory"/>
            <person name="Hensen N."/>
            <person name="Bonometti L."/>
            <person name="Westerberg I."/>
            <person name="Brannstrom I.O."/>
            <person name="Guillou S."/>
            <person name="Cros-Aarteil S."/>
            <person name="Calhoun S."/>
            <person name="Haridas S."/>
            <person name="Kuo A."/>
            <person name="Mondo S."/>
            <person name="Pangilinan J."/>
            <person name="Riley R."/>
            <person name="LaButti K."/>
            <person name="Andreopoulos B."/>
            <person name="Lipzen A."/>
            <person name="Chen C."/>
            <person name="Yanf M."/>
            <person name="Daum C."/>
            <person name="Ng V."/>
            <person name="Clum A."/>
            <person name="Steindorff A."/>
            <person name="Ohm R."/>
            <person name="Martin F."/>
            <person name="Silar P."/>
            <person name="Natvig D."/>
            <person name="Lalanne C."/>
            <person name="Gautier V."/>
            <person name="Ament-velasquez S.L."/>
            <person name="Kruys A."/>
            <person name="Hutchinson M.I."/>
            <person name="Powell A.J."/>
            <person name="Barry K."/>
            <person name="Miller A.N."/>
            <person name="Grigoriev I.V."/>
            <person name="Debuchy R."/>
            <person name="Gladieux P."/>
            <person name="Thoren M.H."/>
            <person name="Johannesson H."/>
        </authorList>
    </citation>
    <scope>NUCLEOTIDE SEQUENCE</scope>
    <source>
        <strain evidence="1">SMH3187-1</strain>
    </source>
</reference>
<accession>A0AA40BR75</accession>
<proteinExistence type="predicted"/>
<evidence type="ECO:0008006" key="3">
    <source>
        <dbReference type="Google" id="ProtNLM"/>
    </source>
</evidence>
<evidence type="ECO:0000313" key="1">
    <source>
        <dbReference type="EMBL" id="KAK0738778.1"/>
    </source>
</evidence>
<protein>
    <recommendedName>
        <fullName evidence="3">Velvet domain-containing protein</fullName>
    </recommendedName>
</protein>
<sequence>MATRPRRRGHPRARSIPCGPMNYDCHFVMGPNEAVRVGEVLYPPIIVKIILPNYMHGCPILAQPVCMNADNQMVNLLDGNFVHQGIAVDDGMDYPPSVGTASSSLGDGGSGLHAVYFVFAHFSFTSTGQYKIRLKMESIDGRGTFFLGDVETGFFDIGQLPVTPQVPAAPEDGQLIARLKEAPEYG</sequence>
<evidence type="ECO:0000313" key="2">
    <source>
        <dbReference type="Proteomes" id="UP001172155"/>
    </source>
</evidence>